<keyword evidence="3" id="KW-1133">Transmembrane helix</keyword>
<dbReference type="PROSITE" id="PS51885">
    <property type="entry name" value="NEPRILYSIN"/>
    <property type="match status" value="1"/>
</dbReference>
<protein>
    <recommendedName>
        <fullName evidence="4">Peptidase M13 N-terminal domain-containing protein</fullName>
    </recommendedName>
</protein>
<evidence type="ECO:0000256" key="2">
    <source>
        <dbReference type="ARBA" id="ARBA00007357"/>
    </source>
</evidence>
<comment type="subcellular location">
    <subcellularLocation>
        <location evidence="1">Cell membrane</location>
        <topology evidence="1">Single-pass type II membrane protein</topology>
    </subcellularLocation>
</comment>
<name>A0A5N4AKE5_PHOPY</name>
<proteinExistence type="inferred from homology"/>
<sequence>MTFEVHNISKNLSSRKSTVKCQTVRLTLYFLITVTLIITLLIAFYKGNLNKSKDLFHSEALQISESSAQHMCSTPNCLKAASRILNSIDSSVDPCDNFYQFSCGNFLKQDTMLGAKESVSSSSIAFHMLKERLRRIMEEPIPPNEPKSFLLLKQMYKSCINTTAIERDGLTTIKSILRDVGGWPVLEGQNWNSEDFNWTRSIYKLKKYGYTSNYFISVSVKPTPTDNPHYVLYVSQPDLPLMEKLFNTNISMPLHSRLEYMVDVAVIFGANREVAKQELSESLEFEYNLTMMTSPFREQRNLSLVYHRMSVSELQQKVPSIPWLEYLNSVLNVTNITIKASHVIILVHPSYFPQFEKLLNNTPKRLLANYLMWKAVKFSIPSVTKKLLPWLDEYEYSTFRWWTCVSLTLERLVATMFKRI</sequence>
<dbReference type="GO" id="GO:0016485">
    <property type="term" value="P:protein processing"/>
    <property type="evidence" value="ECO:0007669"/>
    <property type="project" value="TreeGrafter"/>
</dbReference>
<keyword evidence="3" id="KW-0812">Transmembrane</keyword>
<feature type="transmembrane region" description="Helical" evidence="3">
    <location>
        <begin position="26"/>
        <end position="45"/>
    </location>
</feature>
<dbReference type="PANTHER" id="PTHR11733:SF224">
    <property type="entry name" value="NEPRILYSIN-2"/>
    <property type="match status" value="1"/>
</dbReference>
<keyword evidence="6" id="KW-1185">Reference proteome</keyword>
<dbReference type="PANTHER" id="PTHR11733">
    <property type="entry name" value="ZINC METALLOPROTEASE FAMILY M13 NEPRILYSIN-RELATED"/>
    <property type="match status" value="1"/>
</dbReference>
<reference evidence="5 6" key="1">
    <citation type="journal article" date="2018" name="Elife">
        <title>Firefly genomes illuminate parallel origins of bioluminescence in beetles.</title>
        <authorList>
            <person name="Fallon T.R."/>
            <person name="Lower S.E."/>
            <person name="Chang C.H."/>
            <person name="Bessho-Uehara M."/>
            <person name="Martin G.J."/>
            <person name="Bewick A.J."/>
            <person name="Behringer M."/>
            <person name="Debat H.J."/>
            <person name="Wong I."/>
            <person name="Day J.C."/>
            <person name="Suvorov A."/>
            <person name="Silva C.J."/>
            <person name="Stanger-Hall K.F."/>
            <person name="Hall D.W."/>
            <person name="Schmitz R.J."/>
            <person name="Nelson D.R."/>
            <person name="Lewis S.M."/>
            <person name="Shigenobu S."/>
            <person name="Bybee S.M."/>
            <person name="Larracuente A.M."/>
            <person name="Oba Y."/>
            <person name="Weng J.K."/>
        </authorList>
    </citation>
    <scope>NUCLEOTIDE SEQUENCE [LARGE SCALE GENOMIC DNA]</scope>
    <source>
        <strain evidence="5">1611_PpyrPB1</strain>
        <tissue evidence="5">Whole body</tissue>
    </source>
</reference>
<dbReference type="InParanoid" id="A0A5N4AKE5"/>
<evidence type="ECO:0000256" key="1">
    <source>
        <dbReference type="ARBA" id="ARBA00004401"/>
    </source>
</evidence>
<comment type="similarity">
    <text evidence="2">Belongs to the peptidase M13 family.</text>
</comment>
<dbReference type="InterPro" id="IPR000718">
    <property type="entry name" value="Peptidase_M13"/>
</dbReference>
<dbReference type="AlphaFoldDB" id="A0A5N4AKE5"/>
<evidence type="ECO:0000259" key="4">
    <source>
        <dbReference type="Pfam" id="PF05649"/>
    </source>
</evidence>
<dbReference type="EMBL" id="VVIM01000006">
    <property type="protein sequence ID" value="KAB0797753.1"/>
    <property type="molecule type" value="Genomic_DNA"/>
</dbReference>
<evidence type="ECO:0000256" key="3">
    <source>
        <dbReference type="SAM" id="Phobius"/>
    </source>
</evidence>
<dbReference type="GO" id="GO:0004222">
    <property type="term" value="F:metalloendopeptidase activity"/>
    <property type="evidence" value="ECO:0007669"/>
    <property type="project" value="InterPro"/>
</dbReference>
<gene>
    <name evidence="5" type="ORF">PPYR_08746</name>
</gene>
<dbReference type="Gene3D" id="1.10.1380.10">
    <property type="entry name" value="Neutral endopeptidase , domain2"/>
    <property type="match status" value="1"/>
</dbReference>
<comment type="caution">
    <text evidence="5">The sequence shown here is derived from an EMBL/GenBank/DDBJ whole genome shotgun (WGS) entry which is preliminary data.</text>
</comment>
<dbReference type="InterPro" id="IPR008753">
    <property type="entry name" value="Peptidase_M13_N"/>
</dbReference>
<keyword evidence="3" id="KW-0472">Membrane</keyword>
<accession>A0A5N4AKE5</accession>
<dbReference type="InterPro" id="IPR042089">
    <property type="entry name" value="Peptidase_M13_dom_2"/>
</dbReference>
<organism evidence="5 6">
    <name type="scientific">Photinus pyralis</name>
    <name type="common">Common eastern firefly</name>
    <name type="synonym">Lampyris pyralis</name>
    <dbReference type="NCBI Taxonomy" id="7054"/>
    <lineage>
        <taxon>Eukaryota</taxon>
        <taxon>Metazoa</taxon>
        <taxon>Ecdysozoa</taxon>
        <taxon>Arthropoda</taxon>
        <taxon>Hexapoda</taxon>
        <taxon>Insecta</taxon>
        <taxon>Pterygota</taxon>
        <taxon>Neoptera</taxon>
        <taxon>Endopterygota</taxon>
        <taxon>Coleoptera</taxon>
        <taxon>Polyphaga</taxon>
        <taxon>Elateriformia</taxon>
        <taxon>Elateroidea</taxon>
        <taxon>Lampyridae</taxon>
        <taxon>Lampyrinae</taxon>
        <taxon>Photinus</taxon>
    </lineage>
</organism>
<dbReference type="Pfam" id="PF05649">
    <property type="entry name" value="Peptidase_M13_N"/>
    <property type="match status" value="1"/>
</dbReference>
<dbReference type="GO" id="GO:0005886">
    <property type="term" value="C:plasma membrane"/>
    <property type="evidence" value="ECO:0007669"/>
    <property type="project" value="UniProtKB-SubCell"/>
</dbReference>
<dbReference type="SUPFAM" id="SSF55486">
    <property type="entry name" value="Metalloproteases ('zincins'), catalytic domain"/>
    <property type="match status" value="1"/>
</dbReference>
<dbReference type="Proteomes" id="UP000327044">
    <property type="component" value="Unassembled WGS sequence"/>
</dbReference>
<evidence type="ECO:0000313" key="6">
    <source>
        <dbReference type="Proteomes" id="UP000327044"/>
    </source>
</evidence>
<evidence type="ECO:0000313" key="5">
    <source>
        <dbReference type="EMBL" id="KAB0797753.1"/>
    </source>
</evidence>
<feature type="domain" description="Peptidase M13 N-terminal" evidence="4">
    <location>
        <begin position="94"/>
        <end position="408"/>
    </location>
</feature>